<dbReference type="Pfam" id="PF24878">
    <property type="entry name" value="YkcB_C"/>
    <property type="match status" value="1"/>
</dbReference>
<keyword evidence="6 9" id="KW-1133">Transmembrane helix</keyword>
<feature type="transmembrane region" description="Helical" evidence="9">
    <location>
        <begin position="410"/>
        <end position="432"/>
    </location>
</feature>
<dbReference type="AlphaFoldDB" id="A0A6M4PU06"/>
<dbReference type="PANTHER" id="PTHR33908:SF3">
    <property type="entry name" value="UNDECAPRENYL PHOSPHATE-ALPHA-4-AMINO-4-DEOXY-L-ARABINOSE ARABINOSYL TRANSFERASE"/>
    <property type="match status" value="1"/>
</dbReference>
<comment type="subcellular location">
    <subcellularLocation>
        <location evidence="1">Cell membrane</location>
        <topology evidence="1">Multi-pass membrane protein</topology>
    </subcellularLocation>
</comment>
<feature type="compositionally biased region" description="Gly residues" evidence="8">
    <location>
        <begin position="514"/>
        <end position="525"/>
    </location>
</feature>
<feature type="transmembrane region" description="Helical" evidence="9">
    <location>
        <begin position="356"/>
        <end position="377"/>
    </location>
</feature>
<dbReference type="GO" id="GO:0009103">
    <property type="term" value="P:lipopolysaccharide biosynthetic process"/>
    <property type="evidence" value="ECO:0007669"/>
    <property type="project" value="UniProtKB-ARBA"/>
</dbReference>
<evidence type="ECO:0000256" key="8">
    <source>
        <dbReference type="SAM" id="MobiDB-lite"/>
    </source>
</evidence>
<evidence type="ECO:0000256" key="2">
    <source>
        <dbReference type="ARBA" id="ARBA00022475"/>
    </source>
</evidence>
<keyword evidence="2" id="KW-1003">Cell membrane</keyword>
<sequence>MWRGRPEDPRWVRPALLGLLATTLLLYLYDLSASGYANSFYSAAVQAGSRSWKAFFFGSLDAGNAITVDKPPASLWPMELSVRVFGLNSWAILAPEVLMGVAAVAVVYAAVRLRFSPVAGLVAGAVLALTPVAALMFRFDNPDAMLALLMSVACYLVLRALADGRTKWLVWAGVAIGFAFLAKTLQAFLILPVPAVVYAVCAPVPPRKRFGQLAAATLALVVSGGWWVAVVELWPASSRPYIGGSQNNSFLELTFGYNGLGRLNGEETGSVGGGGGGAGGSGMWGETGWDRMFNSEVGGQISWLLPAALILLVAGLVATRRARRTSVTRASFLVWGGSLLMTAVVFSYMAGIFHQYYTVALAPYLAAVVGMGAGLLWERRREPWASIALAASVVASAAWGYVLLNRTPDYLPWLKWLVLIGGLTAALGLVFAGRIPRRLAVGAAAAGLVAALAGPTAYTLSTVREGHTGSIVTAGPAGASVMGGRGGGPRGGVRGGFGGGVPGGQGEQNQRGNGFPGGGGLGGGTPTQPGRQGQQGQRDGGGFGFPGGRTGEGGTGGVGGLLNGASVSSEARKLLERDASQFTWVAASVGSQNAAGYQLATGDPVMAIGGFNGTDPSPTLARFKKYVEEGRIHYFIAGGGMGGGGNSGTASQISSWVQSTFTKVTVGSATFYDLTRKASG</sequence>
<dbReference type="Proteomes" id="UP000502641">
    <property type="component" value="Chromosome"/>
</dbReference>
<protein>
    <submittedName>
        <fullName evidence="12">Glycosyltransferase family 39 protein</fullName>
    </submittedName>
</protein>
<dbReference type="Pfam" id="PF13231">
    <property type="entry name" value="PMT_2"/>
    <property type="match status" value="1"/>
</dbReference>
<evidence type="ECO:0000256" key="7">
    <source>
        <dbReference type="ARBA" id="ARBA00023136"/>
    </source>
</evidence>
<evidence type="ECO:0000313" key="12">
    <source>
        <dbReference type="EMBL" id="QJS14451.1"/>
    </source>
</evidence>
<feature type="compositionally biased region" description="Low complexity" evidence="8">
    <location>
        <begin position="526"/>
        <end position="537"/>
    </location>
</feature>
<dbReference type="GO" id="GO:0016763">
    <property type="term" value="F:pentosyltransferase activity"/>
    <property type="evidence" value="ECO:0007669"/>
    <property type="project" value="TreeGrafter"/>
</dbReference>
<feature type="compositionally biased region" description="Gly residues" evidence="8">
    <location>
        <begin position="538"/>
        <end position="561"/>
    </location>
</feature>
<feature type="compositionally biased region" description="Gly residues" evidence="8">
    <location>
        <begin position="481"/>
        <end position="506"/>
    </location>
</feature>
<dbReference type="PANTHER" id="PTHR33908">
    <property type="entry name" value="MANNOSYLTRANSFERASE YKCB-RELATED"/>
    <property type="match status" value="1"/>
</dbReference>
<dbReference type="GO" id="GO:0005886">
    <property type="term" value="C:plasma membrane"/>
    <property type="evidence" value="ECO:0007669"/>
    <property type="project" value="UniProtKB-SubCell"/>
</dbReference>
<evidence type="ECO:0000256" key="9">
    <source>
        <dbReference type="SAM" id="Phobius"/>
    </source>
</evidence>
<accession>A0A6M4PU06</accession>
<feature type="transmembrane region" description="Helical" evidence="9">
    <location>
        <begin position="439"/>
        <end position="458"/>
    </location>
</feature>
<evidence type="ECO:0000256" key="4">
    <source>
        <dbReference type="ARBA" id="ARBA00022679"/>
    </source>
</evidence>
<dbReference type="EMBL" id="CP053189">
    <property type="protein sequence ID" value="QJS14451.1"/>
    <property type="molecule type" value="Genomic_DNA"/>
</dbReference>
<feature type="transmembrane region" description="Helical" evidence="9">
    <location>
        <begin position="384"/>
        <end position="404"/>
    </location>
</feature>
<dbReference type="InterPro" id="IPR056785">
    <property type="entry name" value="YkcA/B-like_C"/>
</dbReference>
<keyword evidence="4" id="KW-0808">Transferase</keyword>
<feature type="transmembrane region" description="Helical" evidence="9">
    <location>
        <begin position="90"/>
        <end position="111"/>
    </location>
</feature>
<reference evidence="12 13" key="1">
    <citation type="submission" date="2020-05" db="EMBL/GenBank/DDBJ databases">
        <authorList>
            <person name="Li K."/>
        </authorList>
    </citation>
    <scope>NUCLEOTIDE SEQUENCE [LARGE SCALE GENOMIC DNA]</scope>
    <source>
        <strain evidence="13">jing01</strain>
    </source>
</reference>
<feature type="region of interest" description="Disordered" evidence="8">
    <location>
        <begin position="478"/>
        <end position="561"/>
    </location>
</feature>
<evidence type="ECO:0000256" key="5">
    <source>
        <dbReference type="ARBA" id="ARBA00022692"/>
    </source>
</evidence>
<evidence type="ECO:0000313" key="13">
    <source>
        <dbReference type="Proteomes" id="UP000502641"/>
    </source>
</evidence>
<feature type="transmembrane region" description="Helical" evidence="9">
    <location>
        <begin position="117"/>
        <end position="137"/>
    </location>
</feature>
<gene>
    <name evidence="12" type="ORF">HKX69_17930</name>
</gene>
<feature type="transmembrane region" description="Helical" evidence="9">
    <location>
        <begin position="330"/>
        <end position="350"/>
    </location>
</feature>
<dbReference type="InterPro" id="IPR038731">
    <property type="entry name" value="RgtA/B/C-like"/>
</dbReference>
<name>A0A6M4PU06_9ACTN</name>
<evidence type="ECO:0000259" key="10">
    <source>
        <dbReference type="Pfam" id="PF13231"/>
    </source>
</evidence>
<dbReference type="KEGG" id="sarg:HKX69_17930"/>
<organism evidence="12 13">
    <name type="scientific">Streptomyces argyrophylli</name>
    <dbReference type="NCBI Taxonomy" id="2726118"/>
    <lineage>
        <taxon>Bacteria</taxon>
        <taxon>Bacillati</taxon>
        <taxon>Actinomycetota</taxon>
        <taxon>Actinomycetes</taxon>
        <taxon>Kitasatosporales</taxon>
        <taxon>Streptomycetaceae</taxon>
        <taxon>Streptomyces</taxon>
    </lineage>
</organism>
<feature type="domain" description="Glycosyltransferase RgtA/B/C/D-like" evidence="10">
    <location>
        <begin position="69"/>
        <end position="222"/>
    </location>
</feature>
<evidence type="ECO:0000256" key="3">
    <source>
        <dbReference type="ARBA" id="ARBA00022676"/>
    </source>
</evidence>
<feature type="transmembrane region" description="Helical" evidence="9">
    <location>
        <begin position="301"/>
        <end position="318"/>
    </location>
</feature>
<proteinExistence type="predicted"/>
<evidence type="ECO:0000259" key="11">
    <source>
        <dbReference type="Pfam" id="PF24878"/>
    </source>
</evidence>
<evidence type="ECO:0000256" key="6">
    <source>
        <dbReference type="ARBA" id="ARBA00022989"/>
    </source>
</evidence>
<keyword evidence="13" id="KW-1185">Reference proteome</keyword>
<dbReference type="InterPro" id="IPR050297">
    <property type="entry name" value="LipidA_mod_glycosyltrf_83"/>
</dbReference>
<evidence type="ECO:0000256" key="1">
    <source>
        <dbReference type="ARBA" id="ARBA00004651"/>
    </source>
</evidence>
<feature type="transmembrane region" description="Helical" evidence="9">
    <location>
        <begin position="12"/>
        <end position="29"/>
    </location>
</feature>
<feature type="transmembrane region" description="Helical" evidence="9">
    <location>
        <begin position="168"/>
        <end position="201"/>
    </location>
</feature>
<keyword evidence="3" id="KW-0328">Glycosyltransferase</keyword>
<keyword evidence="5 9" id="KW-0812">Transmembrane</keyword>
<dbReference type="GO" id="GO:0010041">
    <property type="term" value="P:response to iron(III) ion"/>
    <property type="evidence" value="ECO:0007669"/>
    <property type="project" value="TreeGrafter"/>
</dbReference>
<feature type="transmembrane region" description="Helical" evidence="9">
    <location>
        <begin position="144"/>
        <end position="162"/>
    </location>
</feature>
<feature type="domain" description="Putative mannosyltransferase YkcA/B-like C-terminal" evidence="11">
    <location>
        <begin position="573"/>
        <end position="659"/>
    </location>
</feature>
<keyword evidence="7 9" id="KW-0472">Membrane</keyword>